<evidence type="ECO:0000313" key="2">
    <source>
        <dbReference type="Proteomes" id="UP000305095"/>
    </source>
</evidence>
<dbReference type="AlphaFoldDB" id="A0A4U6RRX1"/>
<accession>A0A4U6RRX1</accession>
<sequence>MRSIEPGISRFRVWSFGPSRNDAIVGKLRARPLGDGWKAARALEGGGWGAPPPFIRRHWGDV</sequence>
<dbReference type="Proteomes" id="UP000305095">
    <property type="component" value="Unassembled WGS sequence"/>
</dbReference>
<comment type="caution">
    <text evidence="1">The sequence shown here is derived from an EMBL/GenBank/DDBJ whole genome shotgun (WGS) entry which is preliminary data.</text>
</comment>
<proteinExistence type="predicted"/>
<organism evidence="1 2">
    <name type="scientific">Bradyrhizobium elkanii</name>
    <dbReference type="NCBI Taxonomy" id="29448"/>
    <lineage>
        <taxon>Bacteria</taxon>
        <taxon>Pseudomonadati</taxon>
        <taxon>Pseudomonadota</taxon>
        <taxon>Alphaproteobacteria</taxon>
        <taxon>Hyphomicrobiales</taxon>
        <taxon>Nitrobacteraceae</taxon>
        <taxon>Bradyrhizobium</taxon>
    </lineage>
</organism>
<reference evidence="1 2" key="1">
    <citation type="submission" date="2019-05" db="EMBL/GenBank/DDBJ databases">
        <title>Draft Genome of Bradyrhizobium elkanii strain SEMIA 938, Used in Commercial Inoculants for Lupinus spp. in Brazil.</title>
        <authorList>
            <person name="Hungria M."/>
            <person name="Delamuta J.R.M."/>
            <person name="Ribeiro R.A."/>
            <person name="Nogueira M.A."/>
        </authorList>
    </citation>
    <scope>NUCLEOTIDE SEQUENCE [LARGE SCALE GENOMIC DNA]</scope>
    <source>
        <strain evidence="1 2">Semia 938</strain>
    </source>
</reference>
<gene>
    <name evidence="1" type="ORF">FDV58_30955</name>
</gene>
<protein>
    <submittedName>
        <fullName evidence="1">Uncharacterized protein</fullName>
    </submittedName>
</protein>
<name>A0A4U6RRX1_BRAEL</name>
<evidence type="ECO:0000313" key="1">
    <source>
        <dbReference type="EMBL" id="TKV77474.1"/>
    </source>
</evidence>
<dbReference type="EMBL" id="SZZP01000023">
    <property type="protein sequence ID" value="TKV77474.1"/>
    <property type="molecule type" value="Genomic_DNA"/>
</dbReference>